<keyword evidence="6 9" id="KW-0547">Nucleotide-binding</keyword>
<dbReference type="Gene3D" id="3.40.50.10050">
    <property type="entry name" value="Translation initiation factor IF- 2, domain 3"/>
    <property type="match status" value="1"/>
</dbReference>
<dbReference type="InterPro" id="IPR027417">
    <property type="entry name" value="P-loop_NTPase"/>
</dbReference>
<feature type="binding site" evidence="9">
    <location>
        <begin position="415"/>
        <end position="419"/>
    </location>
    <ligand>
        <name>GTP</name>
        <dbReference type="ChEBI" id="CHEBI:37565"/>
    </ligand>
</feature>
<dbReference type="SUPFAM" id="SSF50447">
    <property type="entry name" value="Translation proteins"/>
    <property type="match status" value="2"/>
</dbReference>
<organism evidence="15 16">
    <name type="scientific">Candidatus Fimimonas merdipullorum</name>
    <dbReference type="NCBI Taxonomy" id="2840822"/>
    <lineage>
        <taxon>Bacteria</taxon>
        <taxon>Pseudomonadati</taxon>
        <taxon>Myxococcota</taxon>
        <taxon>Myxococcia</taxon>
        <taxon>Myxococcales</taxon>
        <taxon>Cystobacterineae</taxon>
        <taxon>Myxococcaceae</taxon>
        <taxon>Myxococcaceae incertae sedis</taxon>
        <taxon>Candidatus Fimimonas</taxon>
    </lineage>
</organism>
<feature type="region of interest" description="Disordered" evidence="13">
    <location>
        <begin position="54"/>
        <end position="240"/>
    </location>
</feature>
<feature type="domain" description="Tr-type G" evidence="14">
    <location>
        <begin position="360"/>
        <end position="529"/>
    </location>
</feature>
<dbReference type="NCBIfam" id="TIGR00487">
    <property type="entry name" value="IF-2"/>
    <property type="match status" value="1"/>
</dbReference>
<dbReference type="InterPro" id="IPR000178">
    <property type="entry name" value="TF_IF2_bacterial-like"/>
</dbReference>
<dbReference type="Gene3D" id="2.40.30.10">
    <property type="entry name" value="Translation factors"/>
    <property type="match status" value="2"/>
</dbReference>
<evidence type="ECO:0000256" key="8">
    <source>
        <dbReference type="ARBA" id="ARBA00023134"/>
    </source>
</evidence>
<dbReference type="InterPro" id="IPR005225">
    <property type="entry name" value="Small_GTP-bd"/>
</dbReference>
<dbReference type="Pfam" id="PF04760">
    <property type="entry name" value="IF2_N"/>
    <property type="match status" value="1"/>
</dbReference>
<dbReference type="GO" id="GO:0005525">
    <property type="term" value="F:GTP binding"/>
    <property type="evidence" value="ECO:0007669"/>
    <property type="project" value="UniProtKB-KW"/>
</dbReference>
<dbReference type="GO" id="GO:0005829">
    <property type="term" value="C:cytosol"/>
    <property type="evidence" value="ECO:0007669"/>
    <property type="project" value="TreeGrafter"/>
</dbReference>
<keyword evidence="12" id="KW-0175">Coiled coil</keyword>
<gene>
    <name evidence="9 15" type="primary">infB</name>
    <name evidence="15" type="ORF">IAC72_01505</name>
</gene>
<sequence length="857" mass="92574">MANNEKGNIQKSEAANWVKGLQEQASKIRQRIEDIANKLNKLHSDFVKNAALKAADSADTAKETQAPAQPAVQAKQPSAEQPKGDALEKQSAQPEEKQSAAVSEQSEAKRQPEQPEENAEAKQAEEVKPQTITTTTVEDGKRVETVTDETGKVLRVKKFWDPNAKKQTQPAAKQPRTGSAPRSDSARPAQRPAQGARPQSGAKRTFAPAADLPRPEPQKNHGNKNKTKEHSDEKRINGKKALLTRDYSADYDEDRIVRRARTKKAAAQTVTVQKITNAVVNSQEVPIKVLSEKIGVPVSVIISQLFKEGIMKTINDSVDFDYAAYIASLHEVTLELKMDKTAEEIIASEQQDDGLENDTKRPPIVTVMGHVDHGKTSLLDAIRHTNVTSGEAGGITQHIGAYTVTVNGEQITFIDTPGHAAFTAMRARGAKITDVAIIVVAADDGVMPQTIEAINHAKAAEVSIIVAINKMDKPHVEPDRVKQQLTEYGLLAEEWGGDTIMVPVSAKTGMGLDQLLESVLLVTEIKELKANPKKRATGTILEAKLDKGRGPVATVLVANGTLRVGDSLIAGAATGKIRAMFDDKGRGVKSAGPSMPVEVLGFSEVPQAGDYVYAADEKLVKKAAEERKNKIKLENARSAPAMNLGDLFGRISEGQLKTLNLIVKTDVQGSLEALKSSLEKISNDEVKVRAIHGGVGGINETDVMLAKASQAIIIGFNVRADNNAKAVAEAEGVDIRLYNVIYDAVDDVTAAMKGMLAPKFKETVLGSVEVREIFKITGVGTVAGGYVTSGKAVRNGKVRVYRNDVSIYDGNILALKRFKDDVKEVAAGYECGISVENYNDLKVGDVFEIYQMEEVAQ</sequence>
<dbReference type="PANTHER" id="PTHR43381">
    <property type="entry name" value="TRANSLATION INITIATION FACTOR IF-2-RELATED"/>
    <property type="match status" value="1"/>
</dbReference>
<feature type="binding site" evidence="9">
    <location>
        <begin position="469"/>
        <end position="472"/>
    </location>
    <ligand>
        <name>GTP</name>
        <dbReference type="ChEBI" id="CHEBI:37565"/>
    </ligand>
</feature>
<proteinExistence type="inferred from homology"/>
<dbReference type="Pfam" id="PF00009">
    <property type="entry name" value="GTP_EFTU"/>
    <property type="match status" value="1"/>
</dbReference>
<reference evidence="15" key="1">
    <citation type="submission" date="2020-10" db="EMBL/GenBank/DDBJ databases">
        <authorList>
            <person name="Gilroy R."/>
        </authorList>
    </citation>
    <scope>NUCLEOTIDE SEQUENCE</scope>
    <source>
        <strain evidence="15">ChiHjej12B11-7776</strain>
    </source>
</reference>
<dbReference type="InterPro" id="IPR023115">
    <property type="entry name" value="TIF_IF2_dom3"/>
</dbReference>
<dbReference type="NCBIfam" id="TIGR00231">
    <property type="entry name" value="small_GTP"/>
    <property type="match status" value="1"/>
</dbReference>
<evidence type="ECO:0000256" key="6">
    <source>
        <dbReference type="ARBA" id="ARBA00022741"/>
    </source>
</evidence>
<comment type="subcellular location">
    <subcellularLocation>
        <location evidence="1 9 11">Cytoplasm</location>
    </subcellularLocation>
</comment>
<keyword evidence="7 9" id="KW-0648">Protein biosynthesis</keyword>
<evidence type="ECO:0000256" key="13">
    <source>
        <dbReference type="SAM" id="MobiDB-lite"/>
    </source>
</evidence>
<feature type="compositionally biased region" description="Basic and acidic residues" evidence="13">
    <location>
        <begin position="226"/>
        <end position="236"/>
    </location>
</feature>
<evidence type="ECO:0000256" key="10">
    <source>
        <dbReference type="RuleBase" id="RU000644"/>
    </source>
</evidence>
<dbReference type="FunFam" id="2.40.30.10:FF:000007">
    <property type="entry name" value="Translation initiation factor IF-2"/>
    <property type="match status" value="1"/>
</dbReference>
<dbReference type="FunFam" id="3.40.50.300:FF:000019">
    <property type="entry name" value="Translation initiation factor IF-2"/>
    <property type="match status" value="1"/>
</dbReference>
<dbReference type="HAMAP" id="MF_00100_B">
    <property type="entry name" value="IF_2_B"/>
    <property type="match status" value="1"/>
</dbReference>
<evidence type="ECO:0000256" key="12">
    <source>
        <dbReference type="SAM" id="Coils"/>
    </source>
</evidence>
<evidence type="ECO:0000259" key="14">
    <source>
        <dbReference type="PROSITE" id="PS51722"/>
    </source>
</evidence>
<name>A0A9D1MWU9_9BACT</name>
<dbReference type="Pfam" id="PF03144">
    <property type="entry name" value="GTP_EFTU_D2"/>
    <property type="match status" value="1"/>
</dbReference>
<dbReference type="InterPro" id="IPR053905">
    <property type="entry name" value="EF-G-like_DII"/>
</dbReference>
<dbReference type="CDD" id="cd01887">
    <property type="entry name" value="IF2_eIF5B"/>
    <property type="match status" value="1"/>
</dbReference>
<dbReference type="InterPro" id="IPR004161">
    <property type="entry name" value="EFTu-like_2"/>
</dbReference>
<evidence type="ECO:0000256" key="4">
    <source>
        <dbReference type="ARBA" id="ARBA00022490"/>
    </source>
</evidence>
<dbReference type="InterPro" id="IPR044145">
    <property type="entry name" value="IF2_II"/>
</dbReference>
<dbReference type="GO" id="GO:0003743">
    <property type="term" value="F:translation initiation factor activity"/>
    <property type="evidence" value="ECO:0007669"/>
    <property type="project" value="UniProtKB-UniRule"/>
</dbReference>
<dbReference type="SUPFAM" id="SSF52156">
    <property type="entry name" value="Initiation factor IF2/eIF5b, domain 3"/>
    <property type="match status" value="1"/>
</dbReference>
<keyword evidence="8 9" id="KW-0342">GTP-binding</keyword>
<dbReference type="Proteomes" id="UP000886852">
    <property type="component" value="Unassembled WGS sequence"/>
</dbReference>
<feature type="compositionally biased region" description="Low complexity" evidence="13">
    <location>
        <begin position="186"/>
        <end position="199"/>
    </location>
</feature>
<feature type="compositionally biased region" description="Basic and acidic residues" evidence="13">
    <location>
        <begin position="82"/>
        <end position="98"/>
    </location>
</feature>
<evidence type="ECO:0000313" key="15">
    <source>
        <dbReference type="EMBL" id="HIU90679.1"/>
    </source>
</evidence>
<dbReference type="PROSITE" id="PS01176">
    <property type="entry name" value="IF2"/>
    <property type="match status" value="1"/>
</dbReference>
<dbReference type="GO" id="GO:0003924">
    <property type="term" value="F:GTPase activity"/>
    <property type="evidence" value="ECO:0007669"/>
    <property type="project" value="UniProtKB-UniRule"/>
</dbReference>
<feature type="compositionally biased region" description="Polar residues" evidence="13">
    <location>
        <begin position="165"/>
        <end position="182"/>
    </location>
</feature>
<protein>
    <recommendedName>
        <fullName evidence="3 9">Translation initiation factor IF-2</fullName>
    </recommendedName>
</protein>
<dbReference type="PROSITE" id="PS51722">
    <property type="entry name" value="G_TR_2"/>
    <property type="match status" value="1"/>
</dbReference>
<evidence type="ECO:0000256" key="9">
    <source>
        <dbReference type="HAMAP-Rule" id="MF_00100"/>
    </source>
</evidence>
<feature type="compositionally biased region" description="Basic and acidic residues" evidence="13">
    <location>
        <begin position="106"/>
        <end position="128"/>
    </location>
</feature>
<comment type="function">
    <text evidence="9 10">One of the essential components for the initiation of protein synthesis. Protects formylmethionyl-tRNA from spontaneous hydrolysis and promotes its binding to the 30S ribosomal subunits. Also involved in the hydrolysis of GTP during the formation of the 70S ribosomal complex.</text>
</comment>
<evidence type="ECO:0000256" key="3">
    <source>
        <dbReference type="ARBA" id="ARBA00020675"/>
    </source>
</evidence>
<dbReference type="Pfam" id="PF22042">
    <property type="entry name" value="EF-G_D2"/>
    <property type="match status" value="1"/>
</dbReference>
<dbReference type="InterPro" id="IPR036925">
    <property type="entry name" value="TIF_IF2_dom3_sf"/>
</dbReference>
<feature type="compositionally biased region" description="Low complexity" evidence="13">
    <location>
        <begin position="65"/>
        <end position="77"/>
    </location>
</feature>
<keyword evidence="4 9" id="KW-0963">Cytoplasm</keyword>
<dbReference type="Pfam" id="PF11987">
    <property type="entry name" value="IF-2"/>
    <property type="match status" value="1"/>
</dbReference>
<comment type="caution">
    <text evidence="15">The sequence shown here is derived from an EMBL/GenBank/DDBJ whole genome shotgun (WGS) entry which is preliminary data.</text>
</comment>
<dbReference type="FunFam" id="2.40.30.10:FF:000008">
    <property type="entry name" value="Translation initiation factor IF-2"/>
    <property type="match status" value="1"/>
</dbReference>
<feature type="region of interest" description="G-domain" evidence="9">
    <location>
        <begin position="363"/>
        <end position="511"/>
    </location>
</feature>
<dbReference type="SUPFAM" id="SSF52540">
    <property type="entry name" value="P-loop containing nucleoside triphosphate hydrolases"/>
    <property type="match status" value="1"/>
</dbReference>
<dbReference type="Gene3D" id="3.40.50.300">
    <property type="entry name" value="P-loop containing nucleotide triphosphate hydrolases"/>
    <property type="match status" value="1"/>
</dbReference>
<comment type="similarity">
    <text evidence="2 9 10">Belongs to the TRAFAC class translation factor GTPase superfamily. Classic translation factor GTPase family. IF-2 subfamily.</text>
</comment>
<dbReference type="InterPro" id="IPR006847">
    <property type="entry name" value="IF2_N"/>
</dbReference>
<dbReference type="InterPro" id="IPR009000">
    <property type="entry name" value="Transl_B-barrel_sf"/>
</dbReference>
<dbReference type="InterPro" id="IPR000795">
    <property type="entry name" value="T_Tr_GTP-bd_dom"/>
</dbReference>
<evidence type="ECO:0000313" key="16">
    <source>
        <dbReference type="Proteomes" id="UP000886852"/>
    </source>
</evidence>
<evidence type="ECO:0000256" key="7">
    <source>
        <dbReference type="ARBA" id="ARBA00022917"/>
    </source>
</evidence>
<dbReference type="AlphaFoldDB" id="A0A9D1MWU9"/>
<dbReference type="CDD" id="cd03702">
    <property type="entry name" value="IF2_mtIF2_II"/>
    <property type="match status" value="1"/>
</dbReference>
<dbReference type="FunFam" id="3.40.50.10050:FF:000001">
    <property type="entry name" value="Translation initiation factor IF-2"/>
    <property type="match status" value="1"/>
</dbReference>
<feature type="compositionally biased region" description="Basic and acidic residues" evidence="13">
    <location>
        <begin position="138"/>
        <end position="164"/>
    </location>
</feature>
<dbReference type="PANTHER" id="PTHR43381:SF5">
    <property type="entry name" value="TR-TYPE G DOMAIN-CONTAINING PROTEIN"/>
    <property type="match status" value="1"/>
</dbReference>
<feature type="binding site" evidence="9">
    <location>
        <begin position="369"/>
        <end position="376"/>
    </location>
    <ligand>
        <name>GTP</name>
        <dbReference type="ChEBI" id="CHEBI:37565"/>
    </ligand>
</feature>
<keyword evidence="5 9" id="KW-0396">Initiation factor</keyword>
<accession>A0A9D1MWU9</accession>
<reference evidence="15" key="2">
    <citation type="journal article" date="2021" name="PeerJ">
        <title>Extensive microbial diversity within the chicken gut microbiome revealed by metagenomics and culture.</title>
        <authorList>
            <person name="Gilroy R."/>
            <person name="Ravi A."/>
            <person name="Getino M."/>
            <person name="Pursley I."/>
            <person name="Horton D.L."/>
            <person name="Alikhan N.F."/>
            <person name="Baker D."/>
            <person name="Gharbi K."/>
            <person name="Hall N."/>
            <person name="Watson M."/>
            <person name="Adriaenssens E.M."/>
            <person name="Foster-Nyarko E."/>
            <person name="Jarju S."/>
            <person name="Secka A."/>
            <person name="Antonio M."/>
            <person name="Oren A."/>
            <person name="Chaudhuri R.R."/>
            <person name="La Ragione R."/>
            <person name="Hildebrand F."/>
            <person name="Pallen M.J."/>
        </authorList>
    </citation>
    <scope>NUCLEOTIDE SEQUENCE</scope>
    <source>
        <strain evidence="15">ChiHjej12B11-7776</strain>
    </source>
</reference>
<evidence type="ECO:0000256" key="5">
    <source>
        <dbReference type="ARBA" id="ARBA00022540"/>
    </source>
</evidence>
<evidence type="ECO:0000256" key="2">
    <source>
        <dbReference type="ARBA" id="ARBA00007733"/>
    </source>
</evidence>
<feature type="coiled-coil region" evidence="12">
    <location>
        <begin position="18"/>
        <end position="45"/>
    </location>
</feature>
<evidence type="ECO:0000256" key="11">
    <source>
        <dbReference type="RuleBase" id="RU000645"/>
    </source>
</evidence>
<dbReference type="CDD" id="cd03692">
    <property type="entry name" value="mtIF2_IVc"/>
    <property type="match status" value="1"/>
</dbReference>
<dbReference type="InterPro" id="IPR015760">
    <property type="entry name" value="TIF_IF2"/>
</dbReference>
<evidence type="ECO:0000256" key="1">
    <source>
        <dbReference type="ARBA" id="ARBA00004496"/>
    </source>
</evidence>
<dbReference type="EMBL" id="DVOC01000027">
    <property type="protein sequence ID" value="HIU90679.1"/>
    <property type="molecule type" value="Genomic_DNA"/>
</dbReference>